<dbReference type="InterPro" id="IPR007848">
    <property type="entry name" value="Small_mtfrase_dom"/>
</dbReference>
<evidence type="ECO:0000313" key="6">
    <source>
        <dbReference type="EMBL" id="QLQ82381.1"/>
    </source>
</evidence>
<name>A0A7H9HY85_9SACH</name>
<evidence type="ECO:0000256" key="2">
    <source>
        <dbReference type="ARBA" id="ARBA00022603"/>
    </source>
</evidence>
<dbReference type="AlphaFoldDB" id="A0A7H9HY85"/>
<dbReference type="Proteomes" id="UP000510647">
    <property type="component" value="Chromosome 8"/>
</dbReference>
<dbReference type="CDD" id="cd02440">
    <property type="entry name" value="AdoMet_MTases"/>
    <property type="match status" value="1"/>
</dbReference>
<proteinExistence type="inferred from homology"/>
<sequence length="236" mass="26705">MDRVDRIELGSSMLPTPYVNCDYETVYEPCEDSFLLLDCLEDQQEYLGSRFQDALSVVCELGPGTGVVTTFMMQNGIPTSGKSVYFGVDISPWALEATRDTVRRNKCDGIFMETVQCDLTSCLKPGEVDLLVFNPPYVPAENVPEIPDDAVDRSRWLDLALLGGENGMAVTERLLQQLDTVLSRNGVAYILFCARNHPEEVAERMRNEYGWEVELVIHRKAGWEVLSVYRFSRKIM</sequence>
<keyword evidence="2" id="KW-0489">Methyltransferase</keyword>
<evidence type="ECO:0000256" key="1">
    <source>
        <dbReference type="ARBA" id="ARBA00006149"/>
    </source>
</evidence>
<dbReference type="GO" id="GO:0008757">
    <property type="term" value="F:S-adenosylmethionine-dependent methyltransferase activity"/>
    <property type="evidence" value="ECO:0007669"/>
    <property type="project" value="TreeGrafter"/>
</dbReference>
<dbReference type="Gene3D" id="3.40.50.150">
    <property type="entry name" value="Vaccinia Virus protein VP39"/>
    <property type="match status" value="1"/>
</dbReference>
<protein>
    <recommendedName>
        <fullName evidence="5">Methyltransferase small domain-containing protein</fullName>
    </recommendedName>
</protein>
<dbReference type="NCBIfam" id="TIGR00537">
    <property type="entry name" value="hemK_rel_arch"/>
    <property type="match status" value="1"/>
</dbReference>
<dbReference type="InterPro" id="IPR002052">
    <property type="entry name" value="DNA_methylase_N6_adenine_CS"/>
</dbReference>
<comment type="similarity">
    <text evidence="1">Belongs to the eukaryotic/archaeal PrmC-related family.</text>
</comment>
<dbReference type="InterPro" id="IPR029063">
    <property type="entry name" value="SAM-dependent_MTases_sf"/>
</dbReference>
<gene>
    <name evidence="6" type="ORF">HG537_0H01430</name>
</gene>
<dbReference type="PANTHER" id="PTHR45875:SF1">
    <property type="entry name" value="METHYLTRANSFERASE N6AMT1"/>
    <property type="match status" value="1"/>
</dbReference>
<evidence type="ECO:0000313" key="7">
    <source>
        <dbReference type="Proteomes" id="UP000510647"/>
    </source>
</evidence>
<organism evidence="6 7">
    <name type="scientific">Torulaspora globosa</name>
    <dbReference type="NCBI Taxonomy" id="48254"/>
    <lineage>
        <taxon>Eukaryota</taxon>
        <taxon>Fungi</taxon>
        <taxon>Dikarya</taxon>
        <taxon>Ascomycota</taxon>
        <taxon>Saccharomycotina</taxon>
        <taxon>Saccharomycetes</taxon>
        <taxon>Saccharomycetales</taxon>
        <taxon>Saccharomycetaceae</taxon>
        <taxon>Torulaspora</taxon>
    </lineage>
</organism>
<feature type="domain" description="Methyltransferase small" evidence="5">
    <location>
        <begin position="50"/>
        <end position="139"/>
    </location>
</feature>
<dbReference type="GO" id="GO:0008276">
    <property type="term" value="F:protein methyltransferase activity"/>
    <property type="evidence" value="ECO:0007669"/>
    <property type="project" value="TreeGrafter"/>
</dbReference>
<dbReference type="PROSITE" id="PS00092">
    <property type="entry name" value="N6_MTASE"/>
    <property type="match status" value="1"/>
</dbReference>
<dbReference type="Pfam" id="PF05175">
    <property type="entry name" value="MTS"/>
    <property type="match status" value="1"/>
</dbReference>
<keyword evidence="4" id="KW-0949">S-adenosyl-L-methionine</keyword>
<dbReference type="GO" id="GO:0003676">
    <property type="term" value="F:nucleic acid binding"/>
    <property type="evidence" value="ECO:0007669"/>
    <property type="project" value="InterPro"/>
</dbReference>
<reference evidence="6 7" key="1">
    <citation type="submission" date="2020-06" db="EMBL/GenBank/DDBJ databases">
        <title>The yeast mating-type switching endonuclease HO is a domesticated member of an unorthodox homing genetic element family.</title>
        <authorList>
            <person name="Coughlan A.Y."/>
            <person name="Lombardi L."/>
            <person name="Braun-Galleani S."/>
            <person name="Martos A.R."/>
            <person name="Galeote V."/>
            <person name="Bigey F."/>
            <person name="Dequin S."/>
            <person name="Byrne K.P."/>
            <person name="Wolfe K.H."/>
        </authorList>
    </citation>
    <scope>NUCLEOTIDE SEQUENCE [LARGE SCALE GENOMIC DNA]</scope>
    <source>
        <strain evidence="6 7">CBS2947</strain>
    </source>
</reference>
<evidence type="ECO:0000256" key="4">
    <source>
        <dbReference type="ARBA" id="ARBA00022691"/>
    </source>
</evidence>
<dbReference type="GO" id="GO:0035657">
    <property type="term" value="C:eRF1 methyltransferase complex"/>
    <property type="evidence" value="ECO:0007669"/>
    <property type="project" value="TreeGrafter"/>
</dbReference>
<dbReference type="OrthoDB" id="406152at2759"/>
<dbReference type="InterPro" id="IPR004557">
    <property type="entry name" value="PrmC-related"/>
</dbReference>
<evidence type="ECO:0000256" key="3">
    <source>
        <dbReference type="ARBA" id="ARBA00022679"/>
    </source>
</evidence>
<dbReference type="GO" id="GO:0032259">
    <property type="term" value="P:methylation"/>
    <property type="evidence" value="ECO:0007669"/>
    <property type="project" value="UniProtKB-KW"/>
</dbReference>
<dbReference type="EMBL" id="CP059274">
    <property type="protein sequence ID" value="QLQ82381.1"/>
    <property type="molecule type" value="Genomic_DNA"/>
</dbReference>
<accession>A0A7H9HY85</accession>
<keyword evidence="7" id="KW-1185">Reference proteome</keyword>
<keyword evidence="3" id="KW-0808">Transferase</keyword>
<evidence type="ECO:0000259" key="5">
    <source>
        <dbReference type="Pfam" id="PF05175"/>
    </source>
</evidence>
<dbReference type="PANTHER" id="PTHR45875">
    <property type="entry name" value="METHYLTRANSFERASE N6AMT1"/>
    <property type="match status" value="1"/>
</dbReference>
<dbReference type="SUPFAM" id="SSF53335">
    <property type="entry name" value="S-adenosyl-L-methionine-dependent methyltransferases"/>
    <property type="match status" value="1"/>
</dbReference>
<dbReference type="InterPro" id="IPR052190">
    <property type="entry name" value="Euk-Arch_PrmC-MTase"/>
</dbReference>